<comment type="caution">
    <text evidence="2">The sequence shown here is derived from an EMBL/GenBank/DDBJ whole genome shotgun (WGS) entry which is preliminary data.</text>
</comment>
<protein>
    <submittedName>
        <fullName evidence="2">Uncharacterized protein</fullName>
    </submittedName>
</protein>
<keyword evidence="3" id="KW-1185">Reference proteome</keyword>
<evidence type="ECO:0000313" key="3">
    <source>
        <dbReference type="Proteomes" id="UP001066276"/>
    </source>
</evidence>
<proteinExistence type="predicted"/>
<organism evidence="2 3">
    <name type="scientific">Pleurodeles waltl</name>
    <name type="common">Iberian ribbed newt</name>
    <dbReference type="NCBI Taxonomy" id="8319"/>
    <lineage>
        <taxon>Eukaryota</taxon>
        <taxon>Metazoa</taxon>
        <taxon>Chordata</taxon>
        <taxon>Craniata</taxon>
        <taxon>Vertebrata</taxon>
        <taxon>Euteleostomi</taxon>
        <taxon>Amphibia</taxon>
        <taxon>Batrachia</taxon>
        <taxon>Caudata</taxon>
        <taxon>Salamandroidea</taxon>
        <taxon>Salamandridae</taxon>
        <taxon>Pleurodelinae</taxon>
        <taxon>Pleurodeles</taxon>
    </lineage>
</organism>
<name>A0AAV7RZD4_PLEWA</name>
<feature type="compositionally biased region" description="Acidic residues" evidence="1">
    <location>
        <begin position="16"/>
        <end position="28"/>
    </location>
</feature>
<evidence type="ECO:0000256" key="1">
    <source>
        <dbReference type="SAM" id="MobiDB-lite"/>
    </source>
</evidence>
<dbReference type="AlphaFoldDB" id="A0AAV7RZD4"/>
<feature type="region of interest" description="Disordered" evidence="1">
    <location>
        <begin position="1"/>
        <end position="80"/>
    </location>
</feature>
<accession>A0AAV7RZD4</accession>
<dbReference type="Proteomes" id="UP001066276">
    <property type="component" value="Chromosome 5"/>
</dbReference>
<feature type="compositionally biased region" description="Basic and acidic residues" evidence="1">
    <location>
        <begin position="29"/>
        <end position="47"/>
    </location>
</feature>
<dbReference type="EMBL" id="JANPWB010000009">
    <property type="protein sequence ID" value="KAJ1157767.1"/>
    <property type="molecule type" value="Genomic_DNA"/>
</dbReference>
<reference evidence="2" key="1">
    <citation type="journal article" date="2022" name="bioRxiv">
        <title>Sequencing and chromosome-scale assembly of the giantPleurodeles waltlgenome.</title>
        <authorList>
            <person name="Brown T."/>
            <person name="Elewa A."/>
            <person name="Iarovenko S."/>
            <person name="Subramanian E."/>
            <person name="Araus A.J."/>
            <person name="Petzold A."/>
            <person name="Susuki M."/>
            <person name="Suzuki K.-i.T."/>
            <person name="Hayashi T."/>
            <person name="Toyoda A."/>
            <person name="Oliveira C."/>
            <person name="Osipova E."/>
            <person name="Leigh N.D."/>
            <person name="Simon A."/>
            <person name="Yun M.H."/>
        </authorList>
    </citation>
    <scope>NUCLEOTIDE SEQUENCE</scope>
    <source>
        <strain evidence="2">20211129_DDA</strain>
        <tissue evidence="2">Liver</tissue>
    </source>
</reference>
<sequence length="281" mass="32143">MNPDFRVPEAVNGDDGLLEGEENIEDTTEDAKKVEEKMDAGGKHGEGRAGNSDVPTERTGPVRKDSSKETRSHRHVPGGAWLNKVPRLRPIDSTRIPSAVKSRKCDAFRDTYTNVKERTSLDTRYHGGGLMELVSCEYKDFEEKMIRDQLVEKTNNKKVQESLLSTPNLTLQRALEIATRIESTTSYMEQMSVSEAFLQSQLQRVLTVKCKYKKGRKTDDLEKSDKNEKVEKKPTFKHLEYYRGKMGLDVMLYALMPCERSYCHCQHAMECVDDRVLEVKE</sequence>
<evidence type="ECO:0000313" key="2">
    <source>
        <dbReference type="EMBL" id="KAJ1157767.1"/>
    </source>
</evidence>
<gene>
    <name evidence="2" type="ORF">NDU88_010467</name>
</gene>
<feature type="compositionally biased region" description="Basic and acidic residues" evidence="1">
    <location>
        <begin position="60"/>
        <end position="70"/>
    </location>
</feature>